<gene>
    <name evidence="2" type="ORF">BT96DRAFT_1099265</name>
</gene>
<organism evidence="2 3">
    <name type="scientific">Gymnopus androsaceus JB14</name>
    <dbReference type="NCBI Taxonomy" id="1447944"/>
    <lineage>
        <taxon>Eukaryota</taxon>
        <taxon>Fungi</taxon>
        <taxon>Dikarya</taxon>
        <taxon>Basidiomycota</taxon>
        <taxon>Agaricomycotina</taxon>
        <taxon>Agaricomycetes</taxon>
        <taxon>Agaricomycetidae</taxon>
        <taxon>Agaricales</taxon>
        <taxon>Marasmiineae</taxon>
        <taxon>Omphalotaceae</taxon>
        <taxon>Gymnopus</taxon>
    </lineage>
</organism>
<protein>
    <submittedName>
        <fullName evidence="2">Uncharacterized protein</fullName>
    </submittedName>
</protein>
<evidence type="ECO:0000313" key="3">
    <source>
        <dbReference type="Proteomes" id="UP000799118"/>
    </source>
</evidence>
<proteinExistence type="predicted"/>
<accession>A0A6A4GFY8</accession>
<evidence type="ECO:0000313" key="2">
    <source>
        <dbReference type="EMBL" id="KAE9384303.1"/>
    </source>
</evidence>
<dbReference type="Proteomes" id="UP000799118">
    <property type="component" value="Unassembled WGS sequence"/>
</dbReference>
<evidence type="ECO:0000256" key="1">
    <source>
        <dbReference type="SAM" id="MobiDB-lite"/>
    </source>
</evidence>
<name>A0A6A4GFY8_9AGAR</name>
<feature type="compositionally biased region" description="Polar residues" evidence="1">
    <location>
        <begin position="7"/>
        <end position="19"/>
    </location>
</feature>
<keyword evidence="3" id="KW-1185">Reference proteome</keyword>
<dbReference type="AlphaFoldDB" id="A0A6A4GFY8"/>
<reference evidence="2" key="1">
    <citation type="journal article" date="2019" name="Environ. Microbiol.">
        <title>Fungal ecological strategies reflected in gene transcription - a case study of two litter decomposers.</title>
        <authorList>
            <person name="Barbi F."/>
            <person name="Kohler A."/>
            <person name="Barry K."/>
            <person name="Baskaran P."/>
            <person name="Daum C."/>
            <person name="Fauchery L."/>
            <person name="Ihrmark K."/>
            <person name="Kuo A."/>
            <person name="LaButti K."/>
            <person name="Lipzen A."/>
            <person name="Morin E."/>
            <person name="Grigoriev I.V."/>
            <person name="Henrissat B."/>
            <person name="Lindahl B."/>
            <person name="Martin F."/>
        </authorList>
    </citation>
    <scope>NUCLEOTIDE SEQUENCE</scope>
    <source>
        <strain evidence="2">JB14</strain>
    </source>
</reference>
<sequence>MPEPTGTVLNCNDAPQSVTGPDEDPEDCWIPEEQLHFHSGWLEEGEDSEDEQDRMKHLMEKTYFEVLKFHCELNPIKMGWVKYRKKPGIATVVEFWVGGDCTAFGVEPAVRKVMTGEQVQWYRVMTVMVKTAWFNMGTTVPSTVPFVKLAGGGNTSRKHFSGFFP</sequence>
<dbReference type="EMBL" id="ML770174">
    <property type="protein sequence ID" value="KAE9384303.1"/>
    <property type="molecule type" value="Genomic_DNA"/>
</dbReference>
<feature type="region of interest" description="Disordered" evidence="1">
    <location>
        <begin position="1"/>
        <end position="25"/>
    </location>
</feature>